<feature type="compositionally biased region" description="Basic and acidic residues" evidence="1">
    <location>
        <begin position="291"/>
        <end position="309"/>
    </location>
</feature>
<feature type="region of interest" description="Disordered" evidence="1">
    <location>
        <begin position="215"/>
        <end position="334"/>
    </location>
</feature>
<feature type="region of interest" description="Disordered" evidence="1">
    <location>
        <begin position="28"/>
        <end position="47"/>
    </location>
</feature>
<dbReference type="AlphaFoldDB" id="A0A067SGF9"/>
<feature type="compositionally biased region" description="Polar residues" evidence="1">
    <location>
        <begin position="35"/>
        <end position="44"/>
    </location>
</feature>
<feature type="region of interest" description="Disordered" evidence="1">
    <location>
        <begin position="108"/>
        <end position="143"/>
    </location>
</feature>
<protein>
    <submittedName>
        <fullName evidence="2">Uncharacterized protein</fullName>
    </submittedName>
</protein>
<sequence length="426" mass="45479">MTRSSQRPSPQTKALLRLPLPLHISRIALPPSTAKGPSQITPNGDRNALKAEPLYACEAQRKTGKTLWEGGGGAAARAVSAPALAGRATSPVGCGLQDLEGEHCDARRGAEGRGRRGWSLGQEGGGGGIGLEVGGGEGEGDDKGERLRKEVWRMWVAASSARVTNVKWGVVERGGGGGVGCVCDHVGVGLRGAGRAAGAAEQEGIERRHSAEGEIARATGHPERQGGASRSAKTRAGGMSQRGLMRCMSKRKGKQREGGGTMRGEGERGGKGNEDGDGNKGRDCNGGGMRGEGELGWHMDVKETVGQREGKRKGRGRDRRLERQGGQFAAASRRTEREIAHVREPQAGEVDVCSITLKMEASFQICGHQEDPLELEEIVGRGRHSWERWKEISISFMDVQDGDEEKKCAKKPVLTCEKDMFADHNE</sequence>
<evidence type="ECO:0000313" key="2">
    <source>
        <dbReference type="EMBL" id="KDR69102.1"/>
    </source>
</evidence>
<feature type="compositionally biased region" description="Gly residues" evidence="1">
    <location>
        <begin position="122"/>
        <end position="137"/>
    </location>
</feature>
<dbReference type="EMBL" id="KL142404">
    <property type="protein sequence ID" value="KDR69102.1"/>
    <property type="molecule type" value="Genomic_DNA"/>
</dbReference>
<dbReference type="Proteomes" id="UP000027222">
    <property type="component" value="Unassembled WGS sequence"/>
</dbReference>
<keyword evidence="3" id="KW-1185">Reference proteome</keyword>
<evidence type="ECO:0000313" key="3">
    <source>
        <dbReference type="Proteomes" id="UP000027222"/>
    </source>
</evidence>
<feature type="compositionally biased region" description="Basic and acidic residues" evidence="1">
    <location>
        <begin position="264"/>
        <end position="283"/>
    </location>
</feature>
<reference evidence="3" key="1">
    <citation type="journal article" date="2014" name="Proc. Natl. Acad. Sci. U.S.A.">
        <title>Extensive sampling of basidiomycete genomes demonstrates inadequacy of the white-rot/brown-rot paradigm for wood decay fungi.</title>
        <authorList>
            <person name="Riley R."/>
            <person name="Salamov A.A."/>
            <person name="Brown D.W."/>
            <person name="Nagy L.G."/>
            <person name="Floudas D."/>
            <person name="Held B.W."/>
            <person name="Levasseur A."/>
            <person name="Lombard V."/>
            <person name="Morin E."/>
            <person name="Otillar R."/>
            <person name="Lindquist E.A."/>
            <person name="Sun H."/>
            <person name="LaButti K.M."/>
            <person name="Schmutz J."/>
            <person name="Jabbour D."/>
            <person name="Luo H."/>
            <person name="Baker S.E."/>
            <person name="Pisabarro A.G."/>
            <person name="Walton J.D."/>
            <person name="Blanchette R.A."/>
            <person name="Henrissat B."/>
            <person name="Martin F."/>
            <person name="Cullen D."/>
            <person name="Hibbett D.S."/>
            <person name="Grigoriev I.V."/>
        </authorList>
    </citation>
    <scope>NUCLEOTIDE SEQUENCE [LARGE SCALE GENOMIC DNA]</scope>
    <source>
        <strain evidence="3">CBS 339.88</strain>
    </source>
</reference>
<evidence type="ECO:0000256" key="1">
    <source>
        <dbReference type="SAM" id="MobiDB-lite"/>
    </source>
</evidence>
<gene>
    <name evidence="2" type="ORF">GALMADRAFT_215390</name>
</gene>
<organism evidence="2 3">
    <name type="scientific">Galerina marginata (strain CBS 339.88)</name>
    <dbReference type="NCBI Taxonomy" id="685588"/>
    <lineage>
        <taxon>Eukaryota</taxon>
        <taxon>Fungi</taxon>
        <taxon>Dikarya</taxon>
        <taxon>Basidiomycota</taxon>
        <taxon>Agaricomycotina</taxon>
        <taxon>Agaricomycetes</taxon>
        <taxon>Agaricomycetidae</taxon>
        <taxon>Agaricales</taxon>
        <taxon>Agaricineae</taxon>
        <taxon>Strophariaceae</taxon>
        <taxon>Galerina</taxon>
    </lineage>
</organism>
<accession>A0A067SGF9</accession>
<proteinExistence type="predicted"/>
<name>A0A067SGF9_GALM3</name>
<dbReference type="HOGENOM" id="CLU_644126_0_0_1"/>
<feature type="compositionally biased region" description="Basic and acidic residues" evidence="1">
    <location>
        <begin position="215"/>
        <end position="224"/>
    </location>
</feature>